<evidence type="ECO:0000313" key="2">
    <source>
        <dbReference type="EMBL" id="CZQ88486.1"/>
    </source>
</evidence>
<dbReference type="CDD" id="cd13581">
    <property type="entry name" value="PBP2_AlgQ_like_2"/>
    <property type="match status" value="1"/>
</dbReference>
<dbReference type="InterPro" id="IPR050490">
    <property type="entry name" value="Bact_solute-bd_prot1"/>
</dbReference>
<feature type="chain" id="PRO_5038573304" description="Bacterial extracellular solute-binding protein" evidence="1">
    <location>
        <begin position="23"/>
        <end position="540"/>
    </location>
</feature>
<dbReference type="SUPFAM" id="SSF53850">
    <property type="entry name" value="Periplasmic binding protein-like II"/>
    <property type="match status" value="1"/>
</dbReference>
<evidence type="ECO:0000313" key="3">
    <source>
        <dbReference type="Proteomes" id="UP000242754"/>
    </source>
</evidence>
<keyword evidence="1" id="KW-0732">Signal</keyword>
<sequence>MKMKVKFIGSALLSTATILTLAACGSSSGSASSPDYKLTDTTLPLEKTVTLKMTTSSSPLAPADPNEKLIFQRLEKQSGVHIDWTNYSSDYIEKRNLDISSGDLPDAMWNAGASDYDLLSWADNGIIIPLEDQINKNMPNFKKVLDENPEYLAMITAPDGHIYSLPWIEELGQGKESIHTVNDIPWINVDWLNALGLKMPETTDELMAVLEAFKTQDPNGNGKADEIPISFVNNGGNEDMKFLFGAFGIGDNDDHLVVNDDGTVDFTADNPEYKAGVEYFNQMYSKNLIDVEAFEQDFNAYIAKGKEQLYGVYFTWDKANVSGSNDSYQPLPALKGPNGEKHVTRTNGFGFSRDRFVITSANKNVELTAKWVDQMYAPLQSVQNNWGTYGDETQQNIFEYVDATKSLKHLPLEGTAPGELRQKTEAGGPLAILDEYYGTVTTMPDDAKWRLDLFKETYLADVHNQFNYPKVFLSLDQADRIAKIEADLLPFVNRKRAEWIANGKIAEEWDAYTAELNRLGLQEWLQIKQQAYDTYNSNVK</sequence>
<dbReference type="PANTHER" id="PTHR43649">
    <property type="entry name" value="ARABINOSE-BINDING PROTEIN-RELATED"/>
    <property type="match status" value="1"/>
</dbReference>
<dbReference type="PANTHER" id="PTHR43649:SF12">
    <property type="entry name" value="DIACETYLCHITOBIOSE BINDING PROTEIN DASA"/>
    <property type="match status" value="1"/>
</dbReference>
<organism evidence="2 3">
    <name type="scientific">Trichococcus palustris</name>
    <dbReference type="NCBI Taxonomy" id="140314"/>
    <lineage>
        <taxon>Bacteria</taxon>
        <taxon>Bacillati</taxon>
        <taxon>Bacillota</taxon>
        <taxon>Bacilli</taxon>
        <taxon>Lactobacillales</taxon>
        <taxon>Carnobacteriaceae</taxon>
        <taxon>Trichococcus</taxon>
    </lineage>
</organism>
<proteinExistence type="predicted"/>
<protein>
    <recommendedName>
        <fullName evidence="4">Bacterial extracellular solute-binding protein</fullName>
    </recommendedName>
</protein>
<dbReference type="Proteomes" id="UP000242754">
    <property type="component" value="Unassembled WGS sequence"/>
</dbReference>
<dbReference type="Gene3D" id="3.40.190.10">
    <property type="entry name" value="Periplasmic binding protein-like II"/>
    <property type="match status" value="2"/>
</dbReference>
<dbReference type="EMBL" id="FJNE01000003">
    <property type="protein sequence ID" value="CZQ88486.1"/>
    <property type="molecule type" value="Genomic_DNA"/>
</dbReference>
<reference evidence="2 3" key="1">
    <citation type="submission" date="2016-02" db="EMBL/GenBank/DDBJ databases">
        <authorList>
            <person name="Wen L."/>
            <person name="He K."/>
            <person name="Yang H."/>
        </authorList>
    </citation>
    <scope>NUCLEOTIDE SEQUENCE [LARGE SCALE GENOMIC DNA]</scope>
    <source>
        <strain evidence="2">Trichococcus palustris</strain>
    </source>
</reference>
<evidence type="ECO:0000256" key="1">
    <source>
        <dbReference type="SAM" id="SignalP"/>
    </source>
</evidence>
<dbReference type="STRING" id="140314.SAMN04488076_12212"/>
<evidence type="ECO:0008006" key="4">
    <source>
        <dbReference type="Google" id="ProtNLM"/>
    </source>
</evidence>
<dbReference type="PROSITE" id="PS51257">
    <property type="entry name" value="PROKAR_LIPOPROTEIN"/>
    <property type="match status" value="1"/>
</dbReference>
<feature type="signal peptide" evidence="1">
    <location>
        <begin position="1"/>
        <end position="22"/>
    </location>
</feature>
<dbReference type="AlphaFoldDB" id="A0A143YFU3"/>
<accession>A0A143YFU3</accession>
<keyword evidence="3" id="KW-1185">Reference proteome</keyword>
<gene>
    <name evidence="2" type="ORF">Tpal_998</name>
</gene>
<name>A0A143YFU3_9LACT</name>